<dbReference type="PROSITE" id="PS50181">
    <property type="entry name" value="FBOX"/>
    <property type="match status" value="1"/>
</dbReference>
<dbReference type="EMBL" id="CM032184">
    <property type="protein sequence ID" value="KAG7093453.1"/>
    <property type="molecule type" value="Genomic_DNA"/>
</dbReference>
<dbReference type="Proteomes" id="UP001049176">
    <property type="component" value="Chromosome 4"/>
</dbReference>
<feature type="signal peptide" evidence="1">
    <location>
        <begin position="1"/>
        <end position="25"/>
    </location>
</feature>
<feature type="domain" description="F-box" evidence="2">
    <location>
        <begin position="1"/>
        <end position="46"/>
    </location>
</feature>
<dbReference type="InterPro" id="IPR036047">
    <property type="entry name" value="F-box-like_dom_sf"/>
</dbReference>
<dbReference type="OrthoDB" id="3211970at2759"/>
<feature type="chain" id="PRO_5040363889" description="F-box domain-containing protein" evidence="1">
    <location>
        <begin position="26"/>
        <end position="517"/>
    </location>
</feature>
<gene>
    <name evidence="3" type="ORF">E1B28_007131</name>
</gene>
<dbReference type="Pfam" id="PF12937">
    <property type="entry name" value="F-box-like"/>
    <property type="match status" value="1"/>
</dbReference>
<dbReference type="SMART" id="SM00256">
    <property type="entry name" value="FBOX"/>
    <property type="match status" value="1"/>
</dbReference>
<evidence type="ECO:0000259" key="2">
    <source>
        <dbReference type="PROSITE" id="PS50181"/>
    </source>
</evidence>
<dbReference type="SUPFAM" id="SSF81383">
    <property type="entry name" value="F-box domain"/>
    <property type="match status" value="1"/>
</dbReference>
<reference evidence="3" key="1">
    <citation type="journal article" date="2021" name="Genome Biol. Evol.">
        <title>The assembled and annotated genome of the fairy-ring fungus Marasmius oreades.</title>
        <authorList>
            <person name="Hiltunen M."/>
            <person name="Ament-Velasquez S.L."/>
            <person name="Johannesson H."/>
        </authorList>
    </citation>
    <scope>NUCLEOTIDE SEQUENCE</scope>
    <source>
        <strain evidence="3">03SP1</strain>
    </source>
</reference>
<comment type="caution">
    <text evidence="3">The sequence shown here is derived from an EMBL/GenBank/DDBJ whole genome shotgun (WGS) entry which is preliminary data.</text>
</comment>
<dbReference type="Gene3D" id="1.20.1280.50">
    <property type="match status" value="1"/>
</dbReference>
<dbReference type="GeneID" id="66076207"/>
<proteinExistence type="predicted"/>
<dbReference type="InterPro" id="IPR001810">
    <property type="entry name" value="F-box_dom"/>
</dbReference>
<evidence type="ECO:0000313" key="3">
    <source>
        <dbReference type="EMBL" id="KAG7093453.1"/>
    </source>
</evidence>
<evidence type="ECO:0000256" key="1">
    <source>
        <dbReference type="SAM" id="SignalP"/>
    </source>
</evidence>
<name>A0A9P7UTG7_9AGAR</name>
<dbReference type="AlphaFoldDB" id="A0A9P7UTG7"/>
<accession>A0A9P7UTG7</accession>
<keyword evidence="1" id="KW-0732">Signal</keyword>
<sequence length="517" mass="58093">MLLTDLPSEVLLLILFYLDIHQILSLRQACTQLAKVTRDKGVWLRLLRRQERKIPLPPNLRHDSPSQIDLSSTALEDIVTSNNLVDELWSLPRQSGFHMLQPRVRSCLLGLEVFLDRWVLAIYADGFLNVWDLEGEGQSRWANTTIHPDQCASYTSTFDTTSLRVTLAVVASRILPAISRKAMVYEIQLSETCAPTFNVICVFPLSASSSTARRLDVSKGLLAFSQLCTISLFRWPSNHRDDIFESDSCNIRTYQEEREEMYTTIHTLEFVGPYILVLKTRSVEIHPIPPQFCNTNTPCTLPTLRHHFRKYSFRDFCVAQVEKNGDDTYVVKFLASDVIQGLFFFSSTITIPSNPLEEPTLHVDLVYIHSMIPSIPVRRLKQNEHALQPSDEASGSSGRLVLNTGHVRSPFFVSAFAMGPQGMRGVWIERRRGTMAKHIVTCRFTTETEEEGEELLGDSEAEAGLADAPILLDGRVVHTLKSPDLNEDLMHCALGEVGGIIVVGNRSGDVLLLDIGV</sequence>
<keyword evidence="4" id="KW-1185">Reference proteome</keyword>
<organism evidence="3 4">
    <name type="scientific">Marasmius oreades</name>
    <name type="common">fairy-ring Marasmius</name>
    <dbReference type="NCBI Taxonomy" id="181124"/>
    <lineage>
        <taxon>Eukaryota</taxon>
        <taxon>Fungi</taxon>
        <taxon>Dikarya</taxon>
        <taxon>Basidiomycota</taxon>
        <taxon>Agaricomycotina</taxon>
        <taxon>Agaricomycetes</taxon>
        <taxon>Agaricomycetidae</taxon>
        <taxon>Agaricales</taxon>
        <taxon>Marasmiineae</taxon>
        <taxon>Marasmiaceae</taxon>
        <taxon>Marasmius</taxon>
    </lineage>
</organism>
<evidence type="ECO:0000313" key="4">
    <source>
        <dbReference type="Proteomes" id="UP001049176"/>
    </source>
</evidence>
<dbReference type="KEGG" id="more:E1B28_007131"/>
<protein>
    <recommendedName>
        <fullName evidence="2">F-box domain-containing protein</fullName>
    </recommendedName>
</protein>
<dbReference type="RefSeq" id="XP_043009923.1">
    <property type="nucleotide sequence ID" value="XM_043151843.1"/>
</dbReference>